<protein>
    <recommendedName>
        <fullName evidence="1">non-specific serine/threonine protein kinase</fullName>
        <ecNumber evidence="1">2.7.11.1</ecNumber>
    </recommendedName>
</protein>
<evidence type="ECO:0000256" key="6">
    <source>
        <dbReference type="ARBA" id="ARBA00022840"/>
    </source>
</evidence>
<evidence type="ECO:0000256" key="3">
    <source>
        <dbReference type="ARBA" id="ARBA00022679"/>
    </source>
</evidence>
<dbReference type="PROSITE" id="PS50011">
    <property type="entry name" value="PROTEIN_KINASE_DOM"/>
    <property type="match status" value="1"/>
</dbReference>
<evidence type="ECO:0000256" key="8">
    <source>
        <dbReference type="ARBA" id="ARBA00048679"/>
    </source>
</evidence>
<gene>
    <name evidence="11" type="ORF">LY89DRAFT_726807</name>
</gene>
<keyword evidence="4 9" id="KW-0547">Nucleotide-binding</keyword>
<comment type="catalytic activity">
    <reaction evidence="7">
        <text>L-threonyl-[protein] + ATP = O-phospho-L-threonyl-[protein] + ADP + H(+)</text>
        <dbReference type="Rhea" id="RHEA:46608"/>
        <dbReference type="Rhea" id="RHEA-COMP:11060"/>
        <dbReference type="Rhea" id="RHEA-COMP:11605"/>
        <dbReference type="ChEBI" id="CHEBI:15378"/>
        <dbReference type="ChEBI" id="CHEBI:30013"/>
        <dbReference type="ChEBI" id="CHEBI:30616"/>
        <dbReference type="ChEBI" id="CHEBI:61977"/>
        <dbReference type="ChEBI" id="CHEBI:456216"/>
        <dbReference type="EC" id="2.7.11.1"/>
    </reaction>
</comment>
<dbReference type="RefSeq" id="XP_018078102.1">
    <property type="nucleotide sequence ID" value="XM_018219084.1"/>
</dbReference>
<dbReference type="GO" id="GO:0005737">
    <property type="term" value="C:cytoplasm"/>
    <property type="evidence" value="ECO:0007669"/>
    <property type="project" value="TreeGrafter"/>
</dbReference>
<dbReference type="GO" id="GO:0000245">
    <property type="term" value="P:spliceosomal complex assembly"/>
    <property type="evidence" value="ECO:0007669"/>
    <property type="project" value="TreeGrafter"/>
</dbReference>
<evidence type="ECO:0000256" key="1">
    <source>
        <dbReference type="ARBA" id="ARBA00012513"/>
    </source>
</evidence>
<evidence type="ECO:0000313" key="12">
    <source>
        <dbReference type="Proteomes" id="UP000070700"/>
    </source>
</evidence>
<accession>A0A194XVL3</accession>
<keyword evidence="5" id="KW-0418">Kinase</keyword>
<keyword evidence="6 9" id="KW-0067">ATP-binding</keyword>
<dbReference type="OrthoDB" id="5979581at2759"/>
<dbReference type="Proteomes" id="UP000070700">
    <property type="component" value="Unassembled WGS sequence"/>
</dbReference>
<proteinExistence type="predicted"/>
<reference evidence="11 12" key="1">
    <citation type="submission" date="2015-10" db="EMBL/GenBank/DDBJ databases">
        <title>Full genome of DAOMC 229536 Phialocephala scopiformis, a fungal endophyte of spruce producing the potent anti-insectan compound rugulosin.</title>
        <authorList>
            <consortium name="DOE Joint Genome Institute"/>
            <person name="Walker A.K."/>
            <person name="Frasz S.L."/>
            <person name="Seifert K.A."/>
            <person name="Miller J.D."/>
            <person name="Mondo S.J."/>
            <person name="Labutti K."/>
            <person name="Lipzen A."/>
            <person name="Dockter R."/>
            <person name="Kennedy M."/>
            <person name="Grigoriev I.V."/>
            <person name="Spatafora J.W."/>
        </authorList>
    </citation>
    <scope>NUCLEOTIDE SEQUENCE [LARGE SCALE GENOMIC DNA]</scope>
    <source>
        <strain evidence="11 12">CBS 120377</strain>
    </source>
</reference>
<dbReference type="GO" id="GO:0050684">
    <property type="term" value="P:regulation of mRNA processing"/>
    <property type="evidence" value="ECO:0007669"/>
    <property type="project" value="TreeGrafter"/>
</dbReference>
<evidence type="ECO:0000313" key="11">
    <source>
        <dbReference type="EMBL" id="KUJ23747.1"/>
    </source>
</evidence>
<dbReference type="GeneID" id="28828810"/>
<evidence type="ECO:0000256" key="5">
    <source>
        <dbReference type="ARBA" id="ARBA00022777"/>
    </source>
</evidence>
<organism evidence="11 12">
    <name type="scientific">Mollisia scopiformis</name>
    <name type="common">Conifer needle endophyte fungus</name>
    <name type="synonym">Phialocephala scopiformis</name>
    <dbReference type="NCBI Taxonomy" id="149040"/>
    <lineage>
        <taxon>Eukaryota</taxon>
        <taxon>Fungi</taxon>
        <taxon>Dikarya</taxon>
        <taxon>Ascomycota</taxon>
        <taxon>Pezizomycotina</taxon>
        <taxon>Leotiomycetes</taxon>
        <taxon>Helotiales</taxon>
        <taxon>Mollisiaceae</taxon>
        <taxon>Mollisia</taxon>
    </lineage>
</organism>
<dbReference type="InterPro" id="IPR000719">
    <property type="entry name" value="Prot_kinase_dom"/>
</dbReference>
<dbReference type="EMBL" id="KQ947404">
    <property type="protein sequence ID" value="KUJ23747.1"/>
    <property type="molecule type" value="Genomic_DNA"/>
</dbReference>
<dbReference type="KEGG" id="psco:LY89DRAFT_726807"/>
<evidence type="ECO:0000256" key="2">
    <source>
        <dbReference type="ARBA" id="ARBA00022527"/>
    </source>
</evidence>
<dbReference type="InterPro" id="IPR011009">
    <property type="entry name" value="Kinase-like_dom_sf"/>
</dbReference>
<dbReference type="GO" id="GO:0005634">
    <property type="term" value="C:nucleus"/>
    <property type="evidence" value="ECO:0007669"/>
    <property type="project" value="TreeGrafter"/>
</dbReference>
<evidence type="ECO:0000259" key="10">
    <source>
        <dbReference type="PROSITE" id="PS50011"/>
    </source>
</evidence>
<feature type="domain" description="Protein kinase" evidence="10">
    <location>
        <begin position="66"/>
        <end position="401"/>
    </location>
</feature>
<evidence type="ECO:0000256" key="4">
    <source>
        <dbReference type="ARBA" id="ARBA00022741"/>
    </source>
</evidence>
<dbReference type="GO" id="GO:0004674">
    <property type="term" value="F:protein serine/threonine kinase activity"/>
    <property type="evidence" value="ECO:0007669"/>
    <property type="project" value="UniProtKB-KW"/>
</dbReference>
<dbReference type="PANTHER" id="PTHR47634">
    <property type="entry name" value="PROTEIN KINASE DOMAIN-CONTAINING PROTEIN-RELATED"/>
    <property type="match status" value="1"/>
</dbReference>
<dbReference type="InParanoid" id="A0A194XVL3"/>
<dbReference type="Gene3D" id="1.10.510.10">
    <property type="entry name" value="Transferase(Phosphotransferase) domain 1"/>
    <property type="match status" value="2"/>
</dbReference>
<dbReference type="EC" id="2.7.11.1" evidence="1"/>
<dbReference type="PANTHER" id="PTHR47634:SF9">
    <property type="entry name" value="PROTEIN KINASE DOMAIN-CONTAINING PROTEIN-RELATED"/>
    <property type="match status" value="1"/>
</dbReference>
<dbReference type="InterPro" id="IPR051334">
    <property type="entry name" value="SRPK"/>
</dbReference>
<dbReference type="Gene3D" id="3.30.200.20">
    <property type="entry name" value="Phosphorylase Kinase, domain 1"/>
    <property type="match status" value="1"/>
</dbReference>
<evidence type="ECO:0000256" key="7">
    <source>
        <dbReference type="ARBA" id="ARBA00047899"/>
    </source>
</evidence>
<evidence type="ECO:0000256" key="9">
    <source>
        <dbReference type="PROSITE-ProRule" id="PRU10141"/>
    </source>
</evidence>
<keyword evidence="12" id="KW-1185">Reference proteome</keyword>
<dbReference type="InterPro" id="IPR017441">
    <property type="entry name" value="Protein_kinase_ATP_BS"/>
</dbReference>
<dbReference type="SUPFAM" id="SSF56112">
    <property type="entry name" value="Protein kinase-like (PK-like)"/>
    <property type="match status" value="2"/>
</dbReference>
<name>A0A194XVL3_MOLSC</name>
<comment type="catalytic activity">
    <reaction evidence="8">
        <text>L-seryl-[protein] + ATP = O-phospho-L-seryl-[protein] + ADP + H(+)</text>
        <dbReference type="Rhea" id="RHEA:17989"/>
        <dbReference type="Rhea" id="RHEA-COMP:9863"/>
        <dbReference type="Rhea" id="RHEA-COMP:11604"/>
        <dbReference type="ChEBI" id="CHEBI:15378"/>
        <dbReference type="ChEBI" id="CHEBI:29999"/>
        <dbReference type="ChEBI" id="CHEBI:30616"/>
        <dbReference type="ChEBI" id="CHEBI:83421"/>
        <dbReference type="ChEBI" id="CHEBI:456216"/>
        <dbReference type="EC" id="2.7.11.1"/>
    </reaction>
</comment>
<dbReference type="PROSITE" id="PS00107">
    <property type="entry name" value="PROTEIN_KINASE_ATP"/>
    <property type="match status" value="1"/>
</dbReference>
<sequence>MASTLTSLSAASAKPYPSATSDDNEYVCPFFYYPAPMDVEDLGAYADGSLFPVHLGDIFKSSSSSYQILLKIGHGSYSTVWLARDLDHDDRHVALKFLTAGSHGDSEVEIHRWIREHKHDHPGHQYTLQMLDDFKVGDPYPTHNVVVTDVLIPIRQLDLRTREKLLSSKQACSQPADTRPCFSPQSRACTGPEQCSQGLKSRIGFQEQDRFKRMPKYLVSNGIFEDYVRNVINSDTLRSAEVKLQIIDFSNSYRGLPPSPLPATFPRVQAPEIFASKLSPAVIKCGGIQSDIWSAACTIFEIVCPGSVLFESYSRQKAMLEDVIERIGPLPDSWQLTTLDSTQSTSCALADQYWEKCLSRCKAFQQDIDTARACFSLIRRMLQVNPDSRPSVELLCNDQWWEDRVGDQVDTGITIQSNNVLATVKD</sequence>
<dbReference type="GO" id="GO:0005524">
    <property type="term" value="F:ATP binding"/>
    <property type="evidence" value="ECO:0007669"/>
    <property type="project" value="UniProtKB-UniRule"/>
</dbReference>
<keyword evidence="2" id="KW-0723">Serine/threonine-protein kinase</keyword>
<dbReference type="SMART" id="SM00220">
    <property type="entry name" value="S_TKc"/>
    <property type="match status" value="1"/>
</dbReference>
<keyword evidence="3" id="KW-0808">Transferase</keyword>
<feature type="binding site" evidence="9">
    <location>
        <position position="96"/>
    </location>
    <ligand>
        <name>ATP</name>
        <dbReference type="ChEBI" id="CHEBI:30616"/>
    </ligand>
</feature>
<dbReference type="AlphaFoldDB" id="A0A194XVL3"/>